<proteinExistence type="predicted"/>
<evidence type="ECO:0000313" key="1">
    <source>
        <dbReference type="EMBL" id="WWQ64301.1"/>
    </source>
</evidence>
<name>A0ACD5AAQ5_9ACTN</name>
<sequence length="76" mass="8653">MPNGMRTLYCITCKGDHPHRPLDADERTRLRKGIGRKYVDDVWVCERHRGDGGPCGTLRTGLNKNPFDGPKKLPDY</sequence>
<evidence type="ECO:0000313" key="2">
    <source>
        <dbReference type="Proteomes" id="UP001432251"/>
    </source>
</evidence>
<organism evidence="1 2">
    <name type="scientific">Streptomyces citrinus</name>
    <dbReference type="NCBI Taxonomy" id="3118173"/>
    <lineage>
        <taxon>Bacteria</taxon>
        <taxon>Bacillati</taxon>
        <taxon>Actinomycetota</taxon>
        <taxon>Actinomycetes</taxon>
        <taxon>Kitasatosporales</taxon>
        <taxon>Streptomycetaceae</taxon>
        <taxon>Streptomyces</taxon>
    </lineage>
</organism>
<gene>
    <name evidence="1" type="ORF">V2W30_13760</name>
</gene>
<dbReference type="EMBL" id="CP146022">
    <property type="protein sequence ID" value="WWQ64301.1"/>
    <property type="molecule type" value="Genomic_DNA"/>
</dbReference>
<protein>
    <submittedName>
        <fullName evidence="1">Uncharacterized protein</fullName>
    </submittedName>
</protein>
<reference evidence="1" key="1">
    <citation type="journal article" date="2025" name="Int. J. Syst. Evol. Microbiol.">
        <title>Streptomyces citrinus sp. nov., with yellow diffusible pigment.</title>
        <authorList>
            <person name="He Y."/>
            <person name="Yang E."/>
            <person name="Xu J."/>
            <person name="Sun Y."/>
            <person name="Sun L."/>
        </authorList>
    </citation>
    <scope>NUCLEOTIDE SEQUENCE</scope>
    <source>
        <strain evidence="1">Q6</strain>
    </source>
</reference>
<keyword evidence="2" id="KW-1185">Reference proteome</keyword>
<dbReference type="Proteomes" id="UP001432251">
    <property type="component" value="Chromosome"/>
</dbReference>
<accession>A0ACD5AAQ5</accession>